<organism evidence="1 2">
    <name type="scientific">Laodelphax striatellus</name>
    <name type="common">Small brown planthopper</name>
    <name type="synonym">Delphax striatella</name>
    <dbReference type="NCBI Taxonomy" id="195883"/>
    <lineage>
        <taxon>Eukaryota</taxon>
        <taxon>Metazoa</taxon>
        <taxon>Ecdysozoa</taxon>
        <taxon>Arthropoda</taxon>
        <taxon>Hexapoda</taxon>
        <taxon>Insecta</taxon>
        <taxon>Pterygota</taxon>
        <taxon>Neoptera</taxon>
        <taxon>Paraneoptera</taxon>
        <taxon>Hemiptera</taxon>
        <taxon>Auchenorrhyncha</taxon>
        <taxon>Fulgoroidea</taxon>
        <taxon>Delphacidae</taxon>
        <taxon>Criomorphinae</taxon>
        <taxon>Laodelphax</taxon>
    </lineage>
</organism>
<accession>A0A482WSH7</accession>
<reference evidence="1 2" key="1">
    <citation type="journal article" date="2017" name="Gigascience">
        <title>Genome sequence of the small brown planthopper, Laodelphax striatellus.</title>
        <authorList>
            <person name="Zhu J."/>
            <person name="Jiang F."/>
            <person name="Wang X."/>
            <person name="Yang P."/>
            <person name="Bao Y."/>
            <person name="Zhao W."/>
            <person name="Wang W."/>
            <person name="Lu H."/>
            <person name="Wang Q."/>
            <person name="Cui N."/>
            <person name="Li J."/>
            <person name="Chen X."/>
            <person name="Luo L."/>
            <person name="Yu J."/>
            <person name="Kang L."/>
            <person name="Cui F."/>
        </authorList>
    </citation>
    <scope>NUCLEOTIDE SEQUENCE [LARGE SCALE GENOMIC DNA]</scope>
    <source>
        <strain evidence="1">Lst14</strain>
    </source>
</reference>
<dbReference type="AlphaFoldDB" id="A0A482WSH7"/>
<keyword evidence="2" id="KW-1185">Reference proteome</keyword>
<dbReference type="SMR" id="A0A482WSH7"/>
<name>A0A482WSH7_LAOST</name>
<gene>
    <name evidence="1" type="ORF">LSTR_LSTR007195</name>
</gene>
<sequence>MRRRPSAECPYCGEEDTAEHTVFMCHRWDGIRQRHLINAHKFNANQLVAAMLECRDTWEEFAHVIRTIEKQMKMDAPWETGGEGATSFFILAHKVGGVQSICTPDGIYHE</sequence>
<proteinExistence type="predicted"/>
<evidence type="ECO:0000313" key="1">
    <source>
        <dbReference type="EMBL" id="RZF36121.1"/>
    </source>
</evidence>
<comment type="caution">
    <text evidence="1">The sequence shown here is derived from an EMBL/GenBank/DDBJ whole genome shotgun (WGS) entry which is preliminary data.</text>
</comment>
<dbReference type="Proteomes" id="UP000291343">
    <property type="component" value="Unassembled WGS sequence"/>
</dbReference>
<dbReference type="EMBL" id="QKKF02026972">
    <property type="protein sequence ID" value="RZF36121.1"/>
    <property type="molecule type" value="Genomic_DNA"/>
</dbReference>
<protein>
    <recommendedName>
        <fullName evidence="3">Reverse transcriptase zinc-binding domain-containing protein</fullName>
    </recommendedName>
</protein>
<dbReference type="InParanoid" id="A0A482WSH7"/>
<evidence type="ECO:0000313" key="2">
    <source>
        <dbReference type="Proteomes" id="UP000291343"/>
    </source>
</evidence>
<evidence type="ECO:0008006" key="3">
    <source>
        <dbReference type="Google" id="ProtNLM"/>
    </source>
</evidence>